<dbReference type="Proteomes" id="UP000050741">
    <property type="component" value="Unassembled WGS sequence"/>
</dbReference>
<sequence>MEMFEFLCTFHRVKRVQSKDTTQCGQLQEDRSLNGEQRAELLNRSVYKILAETEAKIAALPASTTTDTVPIGYFDEWSFLCWSLLSVVNRLEDDCDTTNKLDYAGKHFKEKIHAALVELVNKAHRMQPPPTVQPNDQQFERFYQAYVTALISLHELYTMCQQKCLTSVEFEVHLANFKKQLVASVALQREFANCHSNLLWRKLREHQIHRMTNYGYDDRTFMDSAVSFYAHMLYNLGVLAARIQGFSVEIRSNKLLGPTGAKLVRPLLDTVYGMADALLGDSIICLEPSVNPILVTNNLFPMKIVSLCRFCFFRDFSLQIVSEEVAQQIQQEMRHRKTFEPPSPVRKTPSAALLAMKPATGVKRNNARASEEGGNTAHKKSDVNSRECISIPPLFDAEHNGWCATYPHLLCTTRQKDSLLDARSAMQTGKRPLFYFHVRAELFSFAGTLSTAHTLSLPFTIATRRNQDCQVQRMMSSYTATCFWLYGTNVLDGLHIQWFDGEIDWKHFKLLYSLYFAMNAEVQRTFTDDDFTILQQKMHCPECSENISAGAPFRVSFKNVLCPHLHFSAAKCDLRFSVWRGMLELLHLFNDAKTETRHLWECGLLLGLMEMKTKLITSIIHLHSKWNFFFNVGIFWVHALLRTLPGSGLAMRLSLVAGASVCITVKCVGGELLDLEPLDAKRLQAKNLHDYLQDIILAEKVDFVLDANHEWLHGEQVARRCHKFAPTESNNSHNANASSHSNPPNTREIVSNVLHAGPVEMEHKIIFTTMRVAVVTCKSNNADHSIEPDDEFGGEHLNAKCIASSPSQNGSAAGADTFEHQLQALLRNHGKTVAQATEVLARLRLDVTNMSPSPIKCQPSSSATFGHDFGCSSPTVVAATASSSSSSSSATPKCLAPPSFYLQYPCSSASAQYAQSTFTLSSQQNACAGSVLDGSGGGGINANGGGNTTVPVYFSLAPILAVPGTASTASGANAEFTNSNRFPLLNNSCPSSTCWQQQQQQQQTSLPPTSSKTTPTMAPPVMGMPISGSHQQQQQGAATASSNSNTTTNTQCYVPRLQHMVESFHPPAPPPPVLSAPFCNGNLQPHQQQQQQHFHAPNSSNGTSIWQNKSDQ</sequence>
<feature type="region of interest" description="Disordered" evidence="1">
    <location>
        <begin position="996"/>
        <end position="1049"/>
    </location>
</feature>
<feature type="region of interest" description="Disordered" evidence="1">
    <location>
        <begin position="1062"/>
        <end position="1112"/>
    </location>
</feature>
<protein>
    <submittedName>
        <fullName evidence="3">PINc domain-containing protein</fullName>
    </submittedName>
</protein>
<dbReference type="AlphaFoldDB" id="A0A183C0C8"/>
<feature type="compositionally biased region" description="Low complexity" evidence="1">
    <location>
        <begin position="729"/>
        <end position="745"/>
    </location>
</feature>
<reference evidence="3" key="2">
    <citation type="submission" date="2016-06" db="UniProtKB">
        <authorList>
            <consortium name="WormBaseParasite"/>
        </authorList>
    </citation>
    <scope>IDENTIFICATION</scope>
</reference>
<accession>A0A183C0C8</accession>
<feature type="compositionally biased region" description="Low complexity" evidence="1">
    <location>
        <begin position="1027"/>
        <end position="1049"/>
    </location>
</feature>
<evidence type="ECO:0000256" key="1">
    <source>
        <dbReference type="SAM" id="MobiDB-lite"/>
    </source>
</evidence>
<dbReference type="WBParaSite" id="GPLIN_000632000">
    <property type="protein sequence ID" value="GPLIN_000632000"/>
    <property type="gene ID" value="GPLIN_000632000"/>
</dbReference>
<evidence type="ECO:0000313" key="2">
    <source>
        <dbReference type="Proteomes" id="UP000050741"/>
    </source>
</evidence>
<organism evidence="2 3">
    <name type="scientific">Globodera pallida</name>
    <name type="common">Potato cyst nematode worm</name>
    <name type="synonym">Heterodera pallida</name>
    <dbReference type="NCBI Taxonomy" id="36090"/>
    <lineage>
        <taxon>Eukaryota</taxon>
        <taxon>Metazoa</taxon>
        <taxon>Ecdysozoa</taxon>
        <taxon>Nematoda</taxon>
        <taxon>Chromadorea</taxon>
        <taxon>Rhabditida</taxon>
        <taxon>Tylenchina</taxon>
        <taxon>Tylenchomorpha</taxon>
        <taxon>Tylenchoidea</taxon>
        <taxon>Heteroderidae</taxon>
        <taxon>Heteroderinae</taxon>
        <taxon>Globodera</taxon>
    </lineage>
</organism>
<reference evidence="2" key="1">
    <citation type="submission" date="2014-05" db="EMBL/GenBank/DDBJ databases">
        <title>The genome and life-stage specific transcriptomes of Globodera pallida elucidate key aspects of plant parasitism by a cyst nematode.</title>
        <authorList>
            <person name="Cotton J.A."/>
            <person name="Lilley C.J."/>
            <person name="Jones L.M."/>
            <person name="Kikuchi T."/>
            <person name="Reid A.J."/>
            <person name="Thorpe P."/>
            <person name="Tsai I.J."/>
            <person name="Beasley H."/>
            <person name="Blok V."/>
            <person name="Cock P.J.A."/>
            <person name="Van den Akker S.E."/>
            <person name="Holroyd N."/>
            <person name="Hunt M."/>
            <person name="Mantelin S."/>
            <person name="Naghra H."/>
            <person name="Pain A."/>
            <person name="Palomares-Rius J.E."/>
            <person name="Zarowiecki M."/>
            <person name="Berriman M."/>
            <person name="Jones J.T."/>
            <person name="Urwin P.E."/>
        </authorList>
    </citation>
    <scope>NUCLEOTIDE SEQUENCE [LARGE SCALE GENOMIC DNA]</scope>
    <source>
        <strain evidence="2">Lindley</strain>
    </source>
</reference>
<name>A0A183C0C8_GLOPA</name>
<keyword evidence="2" id="KW-1185">Reference proteome</keyword>
<evidence type="ECO:0000313" key="3">
    <source>
        <dbReference type="WBParaSite" id="GPLIN_000632000"/>
    </source>
</evidence>
<feature type="compositionally biased region" description="Polar residues" evidence="1">
    <location>
        <begin position="1097"/>
        <end position="1112"/>
    </location>
</feature>
<feature type="region of interest" description="Disordered" evidence="1">
    <location>
        <begin position="726"/>
        <end position="748"/>
    </location>
</feature>
<feature type="compositionally biased region" description="Low complexity" evidence="1">
    <location>
        <begin position="996"/>
        <end position="1020"/>
    </location>
</feature>
<feature type="compositionally biased region" description="Low complexity" evidence="1">
    <location>
        <begin position="1084"/>
        <end position="1095"/>
    </location>
</feature>
<proteinExistence type="predicted"/>